<proteinExistence type="predicted"/>
<evidence type="ECO:0000313" key="3">
    <source>
        <dbReference type="EMBL" id="CAB4615177.1"/>
    </source>
</evidence>
<dbReference type="GO" id="GO:0005829">
    <property type="term" value="C:cytosol"/>
    <property type="evidence" value="ECO:0007669"/>
    <property type="project" value="TreeGrafter"/>
</dbReference>
<evidence type="ECO:0000313" key="4">
    <source>
        <dbReference type="EMBL" id="CAB4660916.1"/>
    </source>
</evidence>
<name>A0A6J6HQ87_9ZZZZ</name>
<sequence length="161" mass="18359">MTELKAQKRSVAISMTPEERDEYLRSERVCRVASVGADGNPHVTPLWFVWDGTDVWLNSIVKSQRWVDVQRHPKIALVVDAGRDFFELHGVEIEGIVTVVGEVPREATPHAELAPIELEFARKYANSETFHVDGRHGWLRVSPTKITSWDFRKNSALRPTQ</sequence>
<dbReference type="InterPro" id="IPR011576">
    <property type="entry name" value="Pyridox_Oxase_N"/>
</dbReference>
<feature type="domain" description="Pyridoxamine 5'-phosphate oxidase N-terminal" evidence="2">
    <location>
        <begin position="17"/>
        <end position="149"/>
    </location>
</feature>
<dbReference type="Gene3D" id="2.30.110.10">
    <property type="entry name" value="Electron Transport, Fmn-binding Protein, Chain A"/>
    <property type="match status" value="1"/>
</dbReference>
<evidence type="ECO:0000259" key="2">
    <source>
        <dbReference type="Pfam" id="PF01243"/>
    </source>
</evidence>
<dbReference type="EMBL" id="CAEZVB010000007">
    <property type="protein sequence ID" value="CAB4615177.1"/>
    <property type="molecule type" value="Genomic_DNA"/>
</dbReference>
<reference evidence="3" key="1">
    <citation type="submission" date="2020-05" db="EMBL/GenBank/DDBJ databases">
        <authorList>
            <person name="Chiriac C."/>
            <person name="Salcher M."/>
            <person name="Ghai R."/>
            <person name="Kavagutti S V."/>
        </authorList>
    </citation>
    <scope>NUCLEOTIDE SEQUENCE</scope>
</reference>
<organism evidence="3">
    <name type="scientific">freshwater metagenome</name>
    <dbReference type="NCBI Taxonomy" id="449393"/>
    <lineage>
        <taxon>unclassified sequences</taxon>
        <taxon>metagenomes</taxon>
        <taxon>ecological metagenomes</taxon>
    </lineage>
</organism>
<protein>
    <submittedName>
        <fullName evidence="3">Unannotated protein</fullName>
    </submittedName>
</protein>
<dbReference type="EMBL" id="CAEZWR010000046">
    <property type="protein sequence ID" value="CAB4660916.1"/>
    <property type="molecule type" value="Genomic_DNA"/>
</dbReference>
<keyword evidence="1" id="KW-0560">Oxidoreductase</keyword>
<dbReference type="GO" id="GO:0016627">
    <property type="term" value="F:oxidoreductase activity, acting on the CH-CH group of donors"/>
    <property type="evidence" value="ECO:0007669"/>
    <property type="project" value="TreeGrafter"/>
</dbReference>
<dbReference type="GO" id="GO:0070967">
    <property type="term" value="F:coenzyme F420 binding"/>
    <property type="evidence" value="ECO:0007669"/>
    <property type="project" value="TreeGrafter"/>
</dbReference>
<dbReference type="InterPro" id="IPR012349">
    <property type="entry name" value="Split_barrel_FMN-bd"/>
</dbReference>
<evidence type="ECO:0000256" key="1">
    <source>
        <dbReference type="ARBA" id="ARBA00023002"/>
    </source>
</evidence>
<dbReference type="AlphaFoldDB" id="A0A6J6HQ87"/>
<accession>A0A6J6HQ87</accession>
<gene>
    <name evidence="3" type="ORF">UFOPK1908_00327</name>
    <name evidence="4" type="ORF">UFOPK2282_00535</name>
    <name evidence="5" type="ORF">UFOPK3576_00400</name>
</gene>
<dbReference type="InterPro" id="IPR052019">
    <property type="entry name" value="F420H2_bilvrd_red/Heme_oxyg"/>
</dbReference>
<dbReference type="EMBL" id="CAFBMO010000010">
    <property type="protein sequence ID" value="CAB4899879.1"/>
    <property type="molecule type" value="Genomic_DNA"/>
</dbReference>
<evidence type="ECO:0000313" key="5">
    <source>
        <dbReference type="EMBL" id="CAB4899879.1"/>
    </source>
</evidence>
<dbReference type="Pfam" id="PF01243">
    <property type="entry name" value="PNPOx_N"/>
    <property type="match status" value="1"/>
</dbReference>
<dbReference type="PANTHER" id="PTHR35176">
    <property type="entry name" value="HEME OXYGENASE HI_0854-RELATED"/>
    <property type="match status" value="1"/>
</dbReference>
<dbReference type="SUPFAM" id="SSF50475">
    <property type="entry name" value="FMN-binding split barrel"/>
    <property type="match status" value="1"/>
</dbReference>
<dbReference type="PANTHER" id="PTHR35176:SF6">
    <property type="entry name" value="HEME OXYGENASE HI_0854-RELATED"/>
    <property type="match status" value="1"/>
</dbReference>